<name>A0A2P5Z1R0_9XANT</name>
<dbReference type="InterPro" id="IPR001633">
    <property type="entry name" value="EAL_dom"/>
</dbReference>
<dbReference type="InterPro" id="IPR003018">
    <property type="entry name" value="GAF"/>
</dbReference>
<dbReference type="STRING" id="56458.SB85_15445"/>
<evidence type="ECO:0000259" key="1">
    <source>
        <dbReference type="PROSITE" id="PS50883"/>
    </source>
</evidence>
<dbReference type="InterPro" id="IPR035919">
    <property type="entry name" value="EAL_sf"/>
</dbReference>
<dbReference type="InterPro" id="IPR029016">
    <property type="entry name" value="GAF-like_dom_sf"/>
</dbReference>
<dbReference type="CDD" id="cd01948">
    <property type="entry name" value="EAL"/>
    <property type="match status" value="1"/>
</dbReference>
<dbReference type="EMBL" id="MDEK01000013">
    <property type="protein sequence ID" value="PPU81431.1"/>
    <property type="molecule type" value="Genomic_DNA"/>
</dbReference>
<dbReference type="SMART" id="SM00052">
    <property type="entry name" value="EAL"/>
    <property type="match status" value="1"/>
</dbReference>
<proteinExistence type="predicted"/>
<evidence type="ECO:0000313" key="3">
    <source>
        <dbReference type="Proteomes" id="UP000247346"/>
    </source>
</evidence>
<dbReference type="OrthoDB" id="6168558at2"/>
<dbReference type="PROSITE" id="PS50883">
    <property type="entry name" value="EAL"/>
    <property type="match status" value="1"/>
</dbReference>
<dbReference type="AlphaFoldDB" id="A0A2P5Z1R0"/>
<organism evidence="2 3">
    <name type="scientific">Xanthomonas sacchari</name>
    <dbReference type="NCBI Taxonomy" id="56458"/>
    <lineage>
        <taxon>Bacteria</taxon>
        <taxon>Pseudomonadati</taxon>
        <taxon>Pseudomonadota</taxon>
        <taxon>Gammaproteobacteria</taxon>
        <taxon>Lysobacterales</taxon>
        <taxon>Lysobacteraceae</taxon>
        <taxon>Xanthomonas</taxon>
    </lineage>
</organism>
<dbReference type="Pfam" id="PF01590">
    <property type="entry name" value="GAF"/>
    <property type="match status" value="1"/>
</dbReference>
<dbReference type="PANTHER" id="PTHR33121">
    <property type="entry name" value="CYCLIC DI-GMP PHOSPHODIESTERASE PDEF"/>
    <property type="match status" value="1"/>
</dbReference>
<dbReference type="SUPFAM" id="SSF55781">
    <property type="entry name" value="GAF domain-like"/>
    <property type="match status" value="1"/>
</dbReference>
<dbReference type="RefSeq" id="WP_010340424.1">
    <property type="nucleotide sequence ID" value="NZ_CP132343.1"/>
</dbReference>
<dbReference type="GO" id="GO:0071111">
    <property type="term" value="F:cyclic-guanylate-specific phosphodiesterase activity"/>
    <property type="evidence" value="ECO:0007669"/>
    <property type="project" value="InterPro"/>
</dbReference>
<dbReference type="InterPro" id="IPR050706">
    <property type="entry name" value="Cyclic-di-GMP_PDE-like"/>
</dbReference>
<dbReference type="GeneID" id="93880729"/>
<gene>
    <name evidence="2" type="ORF">XsacCFBP4641_14475</name>
</gene>
<dbReference type="SMART" id="SM00065">
    <property type="entry name" value="GAF"/>
    <property type="match status" value="1"/>
</dbReference>
<protein>
    <submittedName>
        <fullName evidence="2">Diguanylate phosphodiesterase</fullName>
    </submittedName>
</protein>
<dbReference type="Gene3D" id="3.30.450.40">
    <property type="match status" value="1"/>
</dbReference>
<feature type="domain" description="EAL" evidence="1">
    <location>
        <begin position="168"/>
        <end position="411"/>
    </location>
</feature>
<sequence>MASTEDLPAPHPLFELLSGEISDRELRRCLRVVRRHLGMDVAFLSRFRETDRVLDHVDGPPDGPIHEGQILPFADGYCMGVARGELPQLIPDTSLLPAAQCIPATREIPIGAHMSVPIQVGGRIYGTLCCFSFLPRPDLGERDIGMLRAFAEIFALRLHEVEAHKLERQAMIDEIDGALAAGAPRIVFQPVFALQGLRLHGFECLSRFDVAPQRGPAQWFQQAELAGVGIRLELHVLAKALAHLRRFPPHYRLSVNLSPELMTSAALAGVLGDDAEVARLTLEITEHAIVRNYQTLAQALAPLRERGAQVAVDDAGAGYASMRHILQLQPDVIKLDMSITQCIHSDRSRRALAKGLTNFAHEIGTQVVAEGVETAQELEALRELQVDFVQGYFLSRPLHEDAALALALKEIG</sequence>
<comment type="caution">
    <text evidence="2">The sequence shown here is derived from an EMBL/GenBank/DDBJ whole genome shotgun (WGS) entry which is preliminary data.</text>
</comment>
<dbReference type="Pfam" id="PF00563">
    <property type="entry name" value="EAL"/>
    <property type="match status" value="1"/>
</dbReference>
<evidence type="ECO:0000313" key="2">
    <source>
        <dbReference type="EMBL" id="PPU81431.1"/>
    </source>
</evidence>
<reference evidence="2 3" key="1">
    <citation type="submission" date="2016-08" db="EMBL/GenBank/DDBJ databases">
        <authorList>
            <person name="Seilhamer J.J."/>
        </authorList>
    </citation>
    <scope>NUCLEOTIDE SEQUENCE [LARGE SCALE GENOMIC DNA]</scope>
    <source>
        <strain evidence="2 3">CFBP4641</strain>
    </source>
</reference>
<accession>A0A2P5Z1R0</accession>
<dbReference type="PANTHER" id="PTHR33121:SF76">
    <property type="entry name" value="SIGNALING PROTEIN"/>
    <property type="match status" value="1"/>
</dbReference>
<dbReference type="Proteomes" id="UP000247346">
    <property type="component" value="Unassembled WGS sequence"/>
</dbReference>
<dbReference type="Gene3D" id="3.20.20.450">
    <property type="entry name" value="EAL domain"/>
    <property type="match status" value="1"/>
</dbReference>
<dbReference type="SUPFAM" id="SSF141868">
    <property type="entry name" value="EAL domain-like"/>
    <property type="match status" value="1"/>
</dbReference>